<dbReference type="Proteomes" id="UP000315003">
    <property type="component" value="Chromosome"/>
</dbReference>
<organism evidence="1 2">
    <name type="scientific">Stieleria bergensis</name>
    <dbReference type="NCBI Taxonomy" id="2528025"/>
    <lineage>
        <taxon>Bacteria</taxon>
        <taxon>Pseudomonadati</taxon>
        <taxon>Planctomycetota</taxon>
        <taxon>Planctomycetia</taxon>
        <taxon>Pirellulales</taxon>
        <taxon>Pirellulaceae</taxon>
        <taxon>Stieleria</taxon>
    </lineage>
</organism>
<keyword evidence="2" id="KW-1185">Reference proteome</keyword>
<protein>
    <submittedName>
        <fullName evidence="1">Uncharacterized protein</fullName>
    </submittedName>
</protein>
<evidence type="ECO:0000313" key="2">
    <source>
        <dbReference type="Proteomes" id="UP000315003"/>
    </source>
</evidence>
<proteinExistence type="predicted"/>
<dbReference type="EMBL" id="CP036272">
    <property type="protein sequence ID" value="QDT62067.1"/>
    <property type="molecule type" value="Genomic_DNA"/>
</dbReference>
<sequence length="145" mass="16106">MFGNVSNAAIVAVNRPASLQCTAYIRPALCYCTDYTIIVDADADKRSPKACDGWFPLRLSKSAVKTTGFTMEFIELSGKTLLDVVNEGEIDVKELRDSGLTGDSIVRINKFGEIELRQRQGWEMVGGLLGHFEDRLQRMTGLDWA</sequence>
<evidence type="ECO:0000313" key="1">
    <source>
        <dbReference type="EMBL" id="QDT62067.1"/>
    </source>
</evidence>
<reference evidence="1 2" key="1">
    <citation type="submission" date="2019-02" db="EMBL/GenBank/DDBJ databases">
        <title>Deep-cultivation of Planctomycetes and their phenomic and genomic characterization uncovers novel biology.</title>
        <authorList>
            <person name="Wiegand S."/>
            <person name="Jogler M."/>
            <person name="Boedeker C."/>
            <person name="Pinto D."/>
            <person name="Vollmers J."/>
            <person name="Rivas-Marin E."/>
            <person name="Kohn T."/>
            <person name="Peeters S.H."/>
            <person name="Heuer A."/>
            <person name="Rast P."/>
            <person name="Oberbeckmann S."/>
            <person name="Bunk B."/>
            <person name="Jeske O."/>
            <person name="Meyerdierks A."/>
            <person name="Storesund J.E."/>
            <person name="Kallscheuer N."/>
            <person name="Luecker S."/>
            <person name="Lage O.M."/>
            <person name="Pohl T."/>
            <person name="Merkel B.J."/>
            <person name="Hornburger P."/>
            <person name="Mueller R.-W."/>
            <person name="Bruemmer F."/>
            <person name="Labrenz M."/>
            <person name="Spormann A.M."/>
            <person name="Op den Camp H."/>
            <person name="Overmann J."/>
            <person name="Amann R."/>
            <person name="Jetten M.S.M."/>
            <person name="Mascher T."/>
            <person name="Medema M.H."/>
            <person name="Devos D.P."/>
            <person name="Kaster A.-K."/>
            <person name="Ovreas L."/>
            <person name="Rohde M."/>
            <person name="Galperin M.Y."/>
            <person name="Jogler C."/>
        </authorList>
    </citation>
    <scope>NUCLEOTIDE SEQUENCE [LARGE SCALE GENOMIC DNA]</scope>
    <source>
        <strain evidence="1 2">SV_7m_r</strain>
    </source>
</reference>
<dbReference type="AlphaFoldDB" id="A0A517T117"/>
<gene>
    <name evidence="1" type="ORF">SV7mr_46100</name>
</gene>
<name>A0A517T117_9BACT</name>
<accession>A0A517T117</accession>